<dbReference type="STRING" id="857342.A0A2T3B269"/>
<comment type="similarity">
    <text evidence="2">Belongs to the NRDE2 family.</text>
</comment>
<dbReference type="InParanoid" id="A0A2T3B269"/>
<dbReference type="EMBL" id="KZ679011">
    <property type="protein sequence ID" value="PSS18647.1"/>
    <property type="molecule type" value="Genomic_DNA"/>
</dbReference>
<keyword evidence="3" id="KW-0539">Nucleus</keyword>
<reference evidence="5 6" key="1">
    <citation type="journal article" date="2018" name="New Phytol.">
        <title>Comparative genomics and transcriptomics depict ericoid mycorrhizal fungi as versatile saprotrophs and plant mutualists.</title>
        <authorList>
            <person name="Martino E."/>
            <person name="Morin E."/>
            <person name="Grelet G.A."/>
            <person name="Kuo A."/>
            <person name="Kohler A."/>
            <person name="Daghino S."/>
            <person name="Barry K.W."/>
            <person name="Cichocki N."/>
            <person name="Clum A."/>
            <person name="Dockter R.B."/>
            <person name="Hainaut M."/>
            <person name="Kuo R.C."/>
            <person name="LaButti K."/>
            <person name="Lindahl B.D."/>
            <person name="Lindquist E.A."/>
            <person name="Lipzen A."/>
            <person name="Khouja H.R."/>
            <person name="Magnuson J."/>
            <person name="Murat C."/>
            <person name="Ohm R.A."/>
            <person name="Singer S.W."/>
            <person name="Spatafora J.W."/>
            <person name="Wang M."/>
            <person name="Veneault-Fourrey C."/>
            <person name="Henrissat B."/>
            <person name="Grigoriev I.V."/>
            <person name="Martin F.M."/>
            <person name="Perotto S."/>
        </authorList>
    </citation>
    <scope>NUCLEOTIDE SEQUENCE [LARGE SCALE GENOMIC DNA]</scope>
    <source>
        <strain evidence="5 6">ATCC 22711</strain>
    </source>
</reference>
<name>A0A2T3B269_AMORE</name>
<dbReference type="Proteomes" id="UP000241818">
    <property type="component" value="Unassembled WGS sequence"/>
</dbReference>
<evidence type="ECO:0000256" key="4">
    <source>
        <dbReference type="SAM" id="MobiDB-lite"/>
    </source>
</evidence>
<dbReference type="Pfam" id="PF08424">
    <property type="entry name" value="NRDE-2"/>
    <property type="match status" value="1"/>
</dbReference>
<dbReference type="GO" id="GO:1902369">
    <property type="term" value="P:negative regulation of RNA catabolic process"/>
    <property type="evidence" value="ECO:0007669"/>
    <property type="project" value="TreeGrafter"/>
</dbReference>
<sequence length="1056" mass="121670">MSDPKTTVPKFASFRAKPAPTDKIEEERHQSGTNDRESSRHRRHRSRSRERIRHETRPARDESLWVIDRKGDVKNLIYGSIHKYSVPPFHRVGAGGVLGAPSGMKIDRDYGDEKGIVLVNPRDSKLYSRDKYIFSKLEKERPRLLKIRPELLVERSTEGELDFISLTTRGRKRKRAEVANTSDSEDDETNYRSIHGKSKLKDEPTDDTFQYATESESSGPERTVKLDDAVKQKTIQLSRKVEQSPHDIDAWLALIEHQDTLIQEDGRRRVTNAEIRSTADIKIHMYEKALEKARSLHDREKLLLGLMTEGSKVWEVKAQAERWEQISKENIDSLVLWKSYVNFKQATFTNFRWEEVREVFVKRIKLLLGTISSAKADTLDSFYKQLLYVLLRFTIFTRESGYSELAIAIWQGLLEFNFFASPSSGSHEEKVASFKEFWDSEVPRIGEDGAQGWLHFVTNSSTAEPPDALTDETRDLLDNEDLFESWAKAERLRSNASRLPARTMDEVVEDDPFRVILVSDIEDFLIYLPSQSENLRKSLLNAFLLFCRLPPLGTGDKETSEILTDPFIGGELLEADPAWIIRKYLSTSHSPKDDTKADMSYILKTPSSNFPASPESMFGVTWFKSLPVWQDNYAGDNGPLTYSWIRNTLKQLIPVHPHEDLAEYYLSFEWRNEPETIKKISKGLLKQHPSSLRLYNAYAMIEWSRGNKEVSNGVFSAALNMSKSMSEDKGRDSIILWKSWIWASLEESDHSAALSRLLSIADCTLGETVTATPAILLRTRQHISSNRDFYISSGHLHHAVLYAECLALLEYLSPDLAADRISSNQGNIDAALSSYTKFSQTLIDRNLGSTTSHELFLQSASRLLYHHARIGPFRPALIREHLTNFLTLFPRNTIFLSLYVFNESRMRIDNRVRMILVSKILTPENDTLTSRLFAIYYEINYGTIHSVRSAFEHALSSPSSKSSAGLWRFYILYVLQTPQFRPHAKEIWHRALRACPWAKELYVIGFEKLDGLVEFAELRRTWRVMGEKELRVHVDLEDRFDRMRELEEKKVKRLTE</sequence>
<dbReference type="OrthoDB" id="297219at2759"/>
<evidence type="ECO:0000256" key="2">
    <source>
        <dbReference type="ARBA" id="ARBA00009265"/>
    </source>
</evidence>
<dbReference type="GeneID" id="36568864"/>
<dbReference type="RefSeq" id="XP_024720999.1">
    <property type="nucleotide sequence ID" value="XM_024860783.1"/>
</dbReference>
<organism evidence="5 6">
    <name type="scientific">Amorphotheca resinae ATCC 22711</name>
    <dbReference type="NCBI Taxonomy" id="857342"/>
    <lineage>
        <taxon>Eukaryota</taxon>
        <taxon>Fungi</taxon>
        <taxon>Dikarya</taxon>
        <taxon>Ascomycota</taxon>
        <taxon>Pezizomycotina</taxon>
        <taxon>Leotiomycetes</taxon>
        <taxon>Helotiales</taxon>
        <taxon>Amorphothecaceae</taxon>
        <taxon>Amorphotheca</taxon>
    </lineage>
</organism>
<comment type="subcellular location">
    <subcellularLocation>
        <location evidence="1">Nucleus</location>
    </subcellularLocation>
</comment>
<keyword evidence="6" id="KW-1185">Reference proteome</keyword>
<dbReference type="PANTHER" id="PTHR13471:SF0">
    <property type="entry name" value="NUCLEAR EXOSOME REGULATOR NRDE2"/>
    <property type="match status" value="1"/>
</dbReference>
<feature type="region of interest" description="Disordered" evidence="4">
    <location>
        <begin position="174"/>
        <end position="223"/>
    </location>
</feature>
<proteinExistence type="inferred from homology"/>
<accession>A0A2T3B269</accession>
<evidence type="ECO:0008006" key="7">
    <source>
        <dbReference type="Google" id="ProtNLM"/>
    </source>
</evidence>
<feature type="region of interest" description="Disordered" evidence="4">
    <location>
        <begin position="1"/>
        <end position="57"/>
    </location>
</feature>
<evidence type="ECO:0000313" key="5">
    <source>
        <dbReference type="EMBL" id="PSS18647.1"/>
    </source>
</evidence>
<protein>
    <recommendedName>
        <fullName evidence="7">DUF1740-domain-containing protein</fullName>
    </recommendedName>
</protein>
<dbReference type="GO" id="GO:0071013">
    <property type="term" value="C:catalytic step 2 spliceosome"/>
    <property type="evidence" value="ECO:0007669"/>
    <property type="project" value="TreeGrafter"/>
</dbReference>
<evidence type="ECO:0000256" key="1">
    <source>
        <dbReference type="ARBA" id="ARBA00004123"/>
    </source>
</evidence>
<dbReference type="Gene3D" id="1.25.40.10">
    <property type="entry name" value="Tetratricopeptide repeat domain"/>
    <property type="match status" value="2"/>
</dbReference>
<feature type="compositionally biased region" description="Basic and acidic residues" evidence="4">
    <location>
        <begin position="20"/>
        <end position="38"/>
    </location>
</feature>
<gene>
    <name evidence="5" type="ORF">M430DRAFT_102317</name>
</gene>
<evidence type="ECO:0000313" key="6">
    <source>
        <dbReference type="Proteomes" id="UP000241818"/>
    </source>
</evidence>
<dbReference type="InterPro" id="IPR011990">
    <property type="entry name" value="TPR-like_helical_dom_sf"/>
</dbReference>
<evidence type="ECO:0000256" key="3">
    <source>
        <dbReference type="ARBA" id="ARBA00023242"/>
    </source>
</evidence>
<dbReference type="PANTHER" id="PTHR13471">
    <property type="entry name" value="TETRATRICOPEPTIDE-LIKE HELICAL"/>
    <property type="match status" value="1"/>
</dbReference>
<dbReference type="InterPro" id="IPR013633">
    <property type="entry name" value="NRDE-2"/>
</dbReference>
<dbReference type="GO" id="GO:0031048">
    <property type="term" value="P:regulatory ncRNA-mediated heterochromatin formation"/>
    <property type="evidence" value="ECO:0007669"/>
    <property type="project" value="TreeGrafter"/>
</dbReference>
<feature type="compositionally biased region" description="Polar residues" evidence="4">
    <location>
        <begin position="207"/>
        <end position="220"/>
    </location>
</feature>
<feature type="compositionally biased region" description="Basic residues" evidence="4">
    <location>
        <begin position="39"/>
        <end position="51"/>
    </location>
</feature>
<dbReference type="AlphaFoldDB" id="A0A2T3B269"/>